<sequence>MDKEVNKTIKITQLKRNENSKITKFLYKTGTIIGTKKIRNQFTVFIIELKDYSRIWMLKQEITVLSKQQ</sequence>
<name>A0A4D6WX80_9FLOR</name>
<dbReference type="EMBL" id="MK814680">
    <property type="protein sequence ID" value="QCI07261.1"/>
    <property type="molecule type" value="Genomic_DNA"/>
</dbReference>
<accession>A0A4D6WX80</accession>
<dbReference type="AlphaFoldDB" id="A0A4D6WX80"/>
<organism evidence="1">
    <name type="scientific">Hypnea pannosa</name>
    <dbReference type="NCBI Taxonomy" id="105607"/>
    <lineage>
        <taxon>Eukaryota</taxon>
        <taxon>Rhodophyta</taxon>
        <taxon>Florideophyceae</taxon>
        <taxon>Rhodymeniophycidae</taxon>
        <taxon>Gigartinales</taxon>
        <taxon>Hypneaceae</taxon>
        <taxon>Hypnea</taxon>
    </lineage>
</organism>
<keyword evidence="1" id="KW-0934">Plastid</keyword>
<geneLocation type="plastid" evidence="1"/>
<gene>
    <name evidence="1" type="primary">petP</name>
</gene>
<reference evidence="1" key="2">
    <citation type="submission" date="2019-04" db="EMBL/GenBank/DDBJ databases">
        <authorList>
            <person name="Pasella M."/>
        </authorList>
    </citation>
    <scope>NUCLEOTIDE SEQUENCE</scope>
    <source>
        <strain evidence="1">HV05551</strain>
    </source>
</reference>
<protein>
    <submittedName>
        <fullName evidence="1">Cytochrome b6-f complex subunit PetP</fullName>
    </submittedName>
</protein>
<reference evidence="1" key="1">
    <citation type="journal article" date="2019" name="Mol. Phylogenet. Evol.">
        <title>Morphological evolution and classification of the red algal order Ceramiales inferred using plastid phylogenomics.</title>
        <authorList>
            <person name="Diaz-Tapia P."/>
            <person name="Pasella M.M."/>
            <person name="Verbruggen H."/>
            <person name="Maggs C.A."/>
        </authorList>
    </citation>
    <scope>NUCLEOTIDE SEQUENCE</scope>
    <source>
        <strain evidence="1">HV05551</strain>
    </source>
</reference>
<proteinExistence type="predicted"/>
<evidence type="ECO:0000313" key="1">
    <source>
        <dbReference type="EMBL" id="QCI07261.1"/>
    </source>
</evidence>